<proteinExistence type="predicted"/>
<keyword evidence="3" id="KW-0449">Lipoprotein</keyword>
<name>A0A0D1JZU3_9MYCO</name>
<dbReference type="STRING" id="280871.TL10_03510"/>
<dbReference type="OrthoDB" id="5188566at2"/>
<dbReference type="PATRIC" id="fig|280871.6.peg.712"/>
<keyword evidence="2" id="KW-0732">Signal</keyword>
<dbReference type="EMBL" id="JXST01000004">
    <property type="protein sequence ID" value="KIU18134.1"/>
    <property type="molecule type" value="Genomic_DNA"/>
</dbReference>
<dbReference type="PROSITE" id="PS51257">
    <property type="entry name" value="PROKAR_LIPOPROTEIN"/>
    <property type="match status" value="1"/>
</dbReference>
<dbReference type="Gene3D" id="2.60.40.1890">
    <property type="entry name" value="PCu(A)C copper chaperone"/>
    <property type="match status" value="1"/>
</dbReference>
<keyword evidence="4" id="KW-1185">Reference proteome</keyword>
<evidence type="ECO:0000256" key="2">
    <source>
        <dbReference type="SAM" id="SignalP"/>
    </source>
</evidence>
<protein>
    <submittedName>
        <fullName evidence="3">Lipoprotein lpqE</fullName>
    </submittedName>
</protein>
<accession>A0A0D1JZU3</accession>
<evidence type="ECO:0000256" key="1">
    <source>
        <dbReference type="SAM" id="MobiDB-lite"/>
    </source>
</evidence>
<feature type="signal peptide" evidence="2">
    <location>
        <begin position="1"/>
        <end position="21"/>
    </location>
</feature>
<dbReference type="InterPro" id="IPR007410">
    <property type="entry name" value="LpqE-like"/>
</dbReference>
<dbReference type="Pfam" id="PF04314">
    <property type="entry name" value="PCuAC"/>
    <property type="match status" value="1"/>
</dbReference>
<sequence>MNRMKSRTSAVTLAAFGLATAVTLTGCSAGQVSQSANQLPAVNGTATSIGDEKAGVDLRNVYLRAPQTRDFVKPGTMVELLFVATNKSPDNPDKLVGITSDTGEVLVNGGTTVPAGGVLLVGTPDGQKQTLPRSEDATTSIAMVALTKPISNGLNYSFTFKFQNAGEKTIEVPISAGEAPRREAGAGEAAPAPAGGGEGHH</sequence>
<dbReference type="AlphaFoldDB" id="A0A0D1JZU3"/>
<evidence type="ECO:0000313" key="3">
    <source>
        <dbReference type="EMBL" id="KIU18134.1"/>
    </source>
</evidence>
<comment type="caution">
    <text evidence="3">The sequence shown here is derived from an EMBL/GenBank/DDBJ whole genome shotgun (WGS) entry which is preliminary data.</text>
</comment>
<dbReference type="Proteomes" id="UP000032221">
    <property type="component" value="Unassembled WGS sequence"/>
</dbReference>
<gene>
    <name evidence="3" type="ORF">TL10_03510</name>
</gene>
<organism evidence="3 4">
    <name type="scientific">Mycolicibacterium llatzerense</name>
    <dbReference type="NCBI Taxonomy" id="280871"/>
    <lineage>
        <taxon>Bacteria</taxon>
        <taxon>Bacillati</taxon>
        <taxon>Actinomycetota</taxon>
        <taxon>Actinomycetes</taxon>
        <taxon>Mycobacteriales</taxon>
        <taxon>Mycobacteriaceae</taxon>
        <taxon>Mycolicibacterium</taxon>
    </lineage>
</organism>
<reference evidence="3 4" key="1">
    <citation type="submission" date="2015-01" db="EMBL/GenBank/DDBJ databases">
        <title>Genome sequence of Mycobacterium llatzerense and Mycobacterium immunogenum recovered from brain abscess.</title>
        <authorList>
            <person name="Greninger A.L."/>
            <person name="Langelier C."/>
            <person name="Cunningham G."/>
            <person name="Chiu C.Y."/>
            <person name="Miller S."/>
        </authorList>
    </citation>
    <scope>NUCLEOTIDE SEQUENCE [LARGE SCALE GENOMIC DNA]</scope>
    <source>
        <strain evidence="3 4">CLUC14</strain>
    </source>
</reference>
<feature type="region of interest" description="Disordered" evidence="1">
    <location>
        <begin position="178"/>
        <end position="201"/>
    </location>
</feature>
<dbReference type="InterPro" id="IPR036182">
    <property type="entry name" value="PCuAC_sf"/>
</dbReference>
<evidence type="ECO:0000313" key="4">
    <source>
        <dbReference type="Proteomes" id="UP000032221"/>
    </source>
</evidence>
<feature type="chain" id="PRO_5039383838" evidence="2">
    <location>
        <begin position="22"/>
        <end position="201"/>
    </location>
</feature>